<evidence type="ECO:0000313" key="1">
    <source>
        <dbReference type="EMBL" id="KAI3758898.1"/>
    </source>
</evidence>
<keyword evidence="2" id="KW-1185">Reference proteome</keyword>
<sequence length="153" mass="17429">MAQSNSHAQTKAEQSALQTTKICFFSSSDSDDEVTKPIKPENIEIPIAIEIHVIIPNEPGTIAEIETIIEIALDVENDVEDVPNDYAEGEQQILRENIEVQVVNEELIEFQGDLMNKIRIKMKFNKFGVLLRQKPHMSILLLNLISQQMHMFK</sequence>
<dbReference type="Proteomes" id="UP001055879">
    <property type="component" value="Linkage Group LG02"/>
</dbReference>
<organism evidence="1 2">
    <name type="scientific">Arctium lappa</name>
    <name type="common">Greater burdock</name>
    <name type="synonym">Lappa major</name>
    <dbReference type="NCBI Taxonomy" id="4217"/>
    <lineage>
        <taxon>Eukaryota</taxon>
        <taxon>Viridiplantae</taxon>
        <taxon>Streptophyta</taxon>
        <taxon>Embryophyta</taxon>
        <taxon>Tracheophyta</taxon>
        <taxon>Spermatophyta</taxon>
        <taxon>Magnoliopsida</taxon>
        <taxon>eudicotyledons</taxon>
        <taxon>Gunneridae</taxon>
        <taxon>Pentapetalae</taxon>
        <taxon>asterids</taxon>
        <taxon>campanulids</taxon>
        <taxon>Asterales</taxon>
        <taxon>Asteraceae</taxon>
        <taxon>Carduoideae</taxon>
        <taxon>Cardueae</taxon>
        <taxon>Arctiinae</taxon>
        <taxon>Arctium</taxon>
    </lineage>
</organism>
<comment type="caution">
    <text evidence="1">The sequence shown here is derived from an EMBL/GenBank/DDBJ whole genome shotgun (WGS) entry which is preliminary data.</text>
</comment>
<reference evidence="1 2" key="2">
    <citation type="journal article" date="2022" name="Mol. Ecol. Resour.">
        <title>The genomes of chicory, endive, great burdock and yacon provide insights into Asteraceae paleo-polyploidization history and plant inulin production.</title>
        <authorList>
            <person name="Fan W."/>
            <person name="Wang S."/>
            <person name="Wang H."/>
            <person name="Wang A."/>
            <person name="Jiang F."/>
            <person name="Liu H."/>
            <person name="Zhao H."/>
            <person name="Xu D."/>
            <person name="Zhang Y."/>
        </authorList>
    </citation>
    <scope>NUCLEOTIDE SEQUENCE [LARGE SCALE GENOMIC DNA]</scope>
    <source>
        <strain evidence="2">cv. Niubang</strain>
    </source>
</reference>
<accession>A0ACB9EJY4</accession>
<gene>
    <name evidence="1" type="ORF">L6452_06471</name>
</gene>
<evidence type="ECO:0000313" key="2">
    <source>
        <dbReference type="Proteomes" id="UP001055879"/>
    </source>
</evidence>
<proteinExistence type="predicted"/>
<name>A0ACB9EJY4_ARCLA</name>
<reference evidence="2" key="1">
    <citation type="journal article" date="2022" name="Mol. Ecol. Resour.">
        <title>The genomes of chicory, endive, great burdock and yacon provide insights into Asteraceae palaeo-polyploidization history and plant inulin production.</title>
        <authorList>
            <person name="Fan W."/>
            <person name="Wang S."/>
            <person name="Wang H."/>
            <person name="Wang A."/>
            <person name="Jiang F."/>
            <person name="Liu H."/>
            <person name="Zhao H."/>
            <person name="Xu D."/>
            <person name="Zhang Y."/>
        </authorList>
    </citation>
    <scope>NUCLEOTIDE SEQUENCE [LARGE SCALE GENOMIC DNA]</scope>
    <source>
        <strain evidence="2">cv. Niubang</strain>
    </source>
</reference>
<dbReference type="EMBL" id="CM042048">
    <property type="protein sequence ID" value="KAI3758898.1"/>
    <property type="molecule type" value="Genomic_DNA"/>
</dbReference>
<protein>
    <submittedName>
        <fullName evidence="1">Uncharacterized protein</fullName>
    </submittedName>
</protein>